<comment type="caution">
    <text evidence="7">The sequence shown here is derived from an EMBL/GenBank/DDBJ whole genome shotgun (WGS) entry which is preliminary data.</text>
</comment>
<sequence>MQNSNKSKKKLTTLVKIGILLFIFLFVVCNKTLKPVPKIALQNNMITGIHLQENDMEDIVNNDNNPLQVEERVSKKNFNLSNIKILNNVNYSIPDFPVDVVYTWVNGSDPIWIKKKDKAMKDNDIKIAKRAQTGRYVDIGELKYSLRCVEKFIPWVNKIYIVTDNQFPSFLKKGLSKIEVISHEQIIPNEFLPTFNSNNIDFHLHRIPNLSEHFIYLNDDVFISRPLKRQNFYDASGNPKLPVANYNWEKHKEYIERLSLRHWNRNDMGSNQYNLITMHTVDVFEKKFNFTVNFKCRHGYIPLTVSLMTKIWDNFEKELSIVETHVFRSFQDIQMPTLLIQFGIGLSYSSILHTSRSVRYLVMTGQFMIKLKNFNSSDYDSFCMNSGERTSDHMRIAAKNFLQKTYPGKSSFEV</sequence>
<evidence type="ECO:0000313" key="7">
    <source>
        <dbReference type="EMBL" id="KAK8878599.1"/>
    </source>
</evidence>
<protein>
    <submittedName>
        <fullName evidence="7">Uncharacterized protein</fullName>
    </submittedName>
</protein>
<dbReference type="InterPro" id="IPR031358">
    <property type="entry name" value="Stealth_CR1"/>
</dbReference>
<gene>
    <name evidence="7" type="ORF">M9Y10_005379</name>
</gene>
<dbReference type="PANTHER" id="PTHR24045">
    <property type="match status" value="1"/>
</dbReference>
<evidence type="ECO:0000313" key="8">
    <source>
        <dbReference type="Proteomes" id="UP001470230"/>
    </source>
</evidence>
<keyword evidence="3" id="KW-1133">Transmembrane helix</keyword>
<feature type="domain" description="Stealth protein CR1 conserved region 1" evidence="5">
    <location>
        <begin position="96"/>
        <end position="123"/>
    </location>
</feature>
<evidence type="ECO:0000259" key="4">
    <source>
        <dbReference type="Pfam" id="PF11380"/>
    </source>
</evidence>
<keyword evidence="8" id="KW-1185">Reference proteome</keyword>
<name>A0ABR2JKZ8_9EUKA</name>
<evidence type="ECO:0000256" key="2">
    <source>
        <dbReference type="ARBA" id="ARBA00022679"/>
    </source>
</evidence>
<feature type="transmembrane region" description="Helical" evidence="3">
    <location>
        <begin position="12"/>
        <end position="28"/>
    </location>
</feature>
<keyword evidence="3" id="KW-0472">Membrane</keyword>
<dbReference type="InterPro" id="IPR031357">
    <property type="entry name" value="Stealth_CR3"/>
</dbReference>
<evidence type="ECO:0000259" key="5">
    <source>
        <dbReference type="Pfam" id="PF17101"/>
    </source>
</evidence>
<dbReference type="InterPro" id="IPR047141">
    <property type="entry name" value="Stealth"/>
</dbReference>
<dbReference type="Proteomes" id="UP001470230">
    <property type="component" value="Unassembled WGS sequence"/>
</dbReference>
<accession>A0ABR2JKZ8</accession>
<organism evidence="7 8">
    <name type="scientific">Tritrichomonas musculus</name>
    <dbReference type="NCBI Taxonomy" id="1915356"/>
    <lineage>
        <taxon>Eukaryota</taxon>
        <taxon>Metamonada</taxon>
        <taxon>Parabasalia</taxon>
        <taxon>Tritrichomonadida</taxon>
        <taxon>Tritrichomonadidae</taxon>
        <taxon>Tritrichomonas</taxon>
    </lineage>
</organism>
<keyword evidence="2" id="KW-0808">Transferase</keyword>
<evidence type="ECO:0000259" key="6">
    <source>
        <dbReference type="Pfam" id="PF17102"/>
    </source>
</evidence>
<evidence type="ECO:0000256" key="1">
    <source>
        <dbReference type="ARBA" id="ARBA00007583"/>
    </source>
</evidence>
<dbReference type="Pfam" id="PF17102">
    <property type="entry name" value="Stealth_CR3"/>
    <property type="match status" value="1"/>
</dbReference>
<dbReference type="PANTHER" id="PTHR24045:SF0">
    <property type="entry name" value="N-ACETYLGLUCOSAMINE-1-PHOSPHOTRANSFERASE SUBUNITS ALPHA_BETA"/>
    <property type="match status" value="1"/>
</dbReference>
<dbReference type="Pfam" id="PF17101">
    <property type="entry name" value="Stealth_CR1"/>
    <property type="match status" value="1"/>
</dbReference>
<feature type="domain" description="Stealth protein CR3 conserved region 3" evidence="6">
    <location>
        <begin position="298"/>
        <end position="342"/>
    </location>
</feature>
<keyword evidence="3" id="KW-0812">Transmembrane</keyword>
<feature type="domain" description="Stealth protein CR2 conserved region 2" evidence="4">
    <location>
        <begin position="135"/>
        <end position="239"/>
    </location>
</feature>
<comment type="similarity">
    <text evidence="1">Belongs to the stealth family.</text>
</comment>
<evidence type="ECO:0000256" key="3">
    <source>
        <dbReference type="SAM" id="Phobius"/>
    </source>
</evidence>
<proteinExistence type="inferred from homology"/>
<dbReference type="Pfam" id="PF11380">
    <property type="entry name" value="Stealth_CR2"/>
    <property type="match status" value="1"/>
</dbReference>
<reference evidence="7 8" key="1">
    <citation type="submission" date="2024-04" db="EMBL/GenBank/DDBJ databases">
        <title>Tritrichomonas musculus Genome.</title>
        <authorList>
            <person name="Alves-Ferreira E."/>
            <person name="Grigg M."/>
            <person name="Lorenzi H."/>
            <person name="Galac M."/>
        </authorList>
    </citation>
    <scope>NUCLEOTIDE SEQUENCE [LARGE SCALE GENOMIC DNA]</scope>
    <source>
        <strain evidence="7 8">EAF2021</strain>
    </source>
</reference>
<dbReference type="InterPro" id="IPR021520">
    <property type="entry name" value="Stealth_CR2"/>
</dbReference>
<dbReference type="EMBL" id="JAPFFF010000011">
    <property type="protein sequence ID" value="KAK8878599.1"/>
    <property type="molecule type" value="Genomic_DNA"/>
</dbReference>